<accession>A0A177Y276</accession>
<reference evidence="1 2" key="1">
    <citation type="journal article" date="2016" name="Syst. Appl. Microbiol.">
        <title>Vibrio bivalvicida sp. nov., a novel larval pathogen for bivalve molluscs reared in a hatchery.</title>
        <authorList>
            <person name="Dubert J."/>
            <person name="Romalde J.L."/>
            <person name="Prado S."/>
            <person name="Barja J.L."/>
        </authorList>
    </citation>
    <scope>NUCLEOTIDE SEQUENCE [LARGE SCALE GENOMIC DNA]</scope>
    <source>
        <strain evidence="1 2">605</strain>
    </source>
</reference>
<organism evidence="1 2">
    <name type="scientific">Vibrio bivalvicida</name>
    <dbReference type="NCBI Taxonomy" id="1276888"/>
    <lineage>
        <taxon>Bacteria</taxon>
        <taxon>Pseudomonadati</taxon>
        <taxon>Pseudomonadota</taxon>
        <taxon>Gammaproteobacteria</taxon>
        <taxon>Vibrionales</taxon>
        <taxon>Vibrionaceae</taxon>
        <taxon>Vibrio</taxon>
        <taxon>Vibrio oreintalis group</taxon>
    </lineage>
</organism>
<evidence type="ECO:0000313" key="2">
    <source>
        <dbReference type="Proteomes" id="UP000078406"/>
    </source>
</evidence>
<sequence>MTSASIMIIGRDSDPVETVYVSMPHGMALASLMDDLALFSKRYPDITLNLQLGNYSASLGRREANVFIRAFKLSSCAFLEANSLSQHLVIDAQRSAQNSANSMLC</sequence>
<dbReference type="AlphaFoldDB" id="A0A177Y276"/>
<gene>
    <name evidence="1" type="ORF">APB76_06785</name>
</gene>
<comment type="caution">
    <text evidence="1">The sequence shown here is derived from an EMBL/GenBank/DDBJ whole genome shotgun (WGS) entry which is preliminary data.</text>
</comment>
<proteinExistence type="predicted"/>
<protein>
    <submittedName>
        <fullName evidence="1">Uncharacterized protein</fullName>
    </submittedName>
</protein>
<dbReference type="Proteomes" id="UP000078406">
    <property type="component" value="Unassembled WGS sequence"/>
</dbReference>
<dbReference type="Gene3D" id="3.40.190.10">
    <property type="entry name" value="Periplasmic binding protein-like II"/>
    <property type="match status" value="1"/>
</dbReference>
<evidence type="ECO:0000313" key="1">
    <source>
        <dbReference type="EMBL" id="OAJ94984.1"/>
    </source>
</evidence>
<dbReference type="EMBL" id="LLEI02000021">
    <property type="protein sequence ID" value="OAJ94984.1"/>
    <property type="molecule type" value="Genomic_DNA"/>
</dbReference>
<name>A0A177Y276_9VIBR</name>